<name>A0A9X8D4D8_9BURK</name>
<evidence type="ECO:0000313" key="3">
    <source>
        <dbReference type="Proteomes" id="UP000265619"/>
    </source>
</evidence>
<feature type="compositionally biased region" description="Basic and acidic residues" evidence="1">
    <location>
        <begin position="538"/>
        <end position="550"/>
    </location>
</feature>
<organism evidence="2 3">
    <name type="scientific">Acidovorax cavernicola</name>
    <dbReference type="NCBI Taxonomy" id="1675792"/>
    <lineage>
        <taxon>Bacteria</taxon>
        <taxon>Pseudomonadati</taxon>
        <taxon>Pseudomonadota</taxon>
        <taxon>Betaproteobacteria</taxon>
        <taxon>Burkholderiales</taxon>
        <taxon>Comamonadaceae</taxon>
        <taxon>Acidovorax</taxon>
    </lineage>
</organism>
<dbReference type="InterPro" id="IPR006429">
    <property type="entry name" value="Phage_lambda_portal"/>
</dbReference>
<dbReference type="GO" id="GO:0005198">
    <property type="term" value="F:structural molecule activity"/>
    <property type="evidence" value="ECO:0007669"/>
    <property type="project" value="InterPro"/>
</dbReference>
<accession>A0A9X8D4D8</accession>
<dbReference type="EMBL" id="QXMN01000017">
    <property type="protein sequence ID" value="RIX79126.1"/>
    <property type="molecule type" value="Genomic_DNA"/>
</dbReference>
<sequence>MKPNLIDRAIAPFAPGLVASRMHARAQVEILARLPELSALTPTTNMTASADGSGDVNGGSSSGARRWWKPRARDARSDTLPYLRGDRAASRQLARTSPIAVGAINTNVDRVIGTGLALSAEPNRQVLGWSVEQALAWKQLVQNEFSLWADSTECDIAQQLNFYQQQGLVLRAVLESGDAFTLMPDGTRTPTQPYALRLQVLEADRVGNPLGQVDTPTVAGGVKTDANGAPIEFYVYSQHPGGFLPGAGSPLAGEWVKRIGRSGRRRILQHFRKVRPGLPRGLPYLAPIIDSIKQIARYTEAEIMAAVITAYFTVFIETPTGNTAPVFDGTTPGAAGAPNEVGLGMGAVVGLAPGEKVSNTANPTRPNPNFGPFIDAVIKQMGMALGLPTELLVKQFASSYSASKAALLDAWVYFRNVRAWMAISFCQPVYETWLAEAVAIGRIPAPGFFADPLLRWAYTRASWPGDSMGSINPKDEVAAYSAAVDARLMTRERAEWELFGSDWNATFDTKKSEHDRLKAADLLPTPKAGAAAPIAGKKPADDTKENDDAA</sequence>
<dbReference type="RefSeq" id="WP_119554416.1">
    <property type="nucleotide sequence ID" value="NZ_QXMN01000017.1"/>
</dbReference>
<reference evidence="2 3" key="1">
    <citation type="submission" date="2018-09" db="EMBL/GenBank/DDBJ databases">
        <title>Acidovorax cavernicola nov. sp. isolated from Gruta de las Maravillas (Aracena, Spain).</title>
        <authorList>
            <person name="Jurado V."/>
            <person name="Gutierrez-Patricio S."/>
            <person name="Gonzalez-Pimentel J.L."/>
            <person name="Miller A.Z."/>
            <person name="Laiz L."/>
            <person name="Saiz-Jimenez C."/>
        </authorList>
    </citation>
    <scope>NUCLEOTIDE SEQUENCE [LARGE SCALE GENOMIC DNA]</scope>
    <source>
        <strain evidence="2 3">1011MAR4D40.2</strain>
    </source>
</reference>
<protein>
    <submittedName>
        <fullName evidence="2">Phage portal protein</fullName>
    </submittedName>
</protein>
<comment type="caution">
    <text evidence="2">The sequence shown here is derived from an EMBL/GenBank/DDBJ whole genome shotgun (WGS) entry which is preliminary data.</text>
</comment>
<dbReference type="OrthoDB" id="622132at2"/>
<dbReference type="Proteomes" id="UP000265619">
    <property type="component" value="Unassembled WGS sequence"/>
</dbReference>
<dbReference type="Pfam" id="PF05136">
    <property type="entry name" value="Phage_portal_2"/>
    <property type="match status" value="1"/>
</dbReference>
<keyword evidence="3" id="KW-1185">Reference proteome</keyword>
<feature type="region of interest" description="Disordered" evidence="1">
    <location>
        <begin position="43"/>
        <end position="72"/>
    </location>
</feature>
<evidence type="ECO:0000256" key="1">
    <source>
        <dbReference type="SAM" id="MobiDB-lite"/>
    </source>
</evidence>
<evidence type="ECO:0000313" key="2">
    <source>
        <dbReference type="EMBL" id="RIX79126.1"/>
    </source>
</evidence>
<dbReference type="GO" id="GO:0019068">
    <property type="term" value="P:virion assembly"/>
    <property type="evidence" value="ECO:0007669"/>
    <property type="project" value="InterPro"/>
</dbReference>
<dbReference type="AlphaFoldDB" id="A0A9X8D4D8"/>
<gene>
    <name evidence="2" type="ORF">D3H34_15410</name>
</gene>
<dbReference type="NCBIfam" id="TIGR01539">
    <property type="entry name" value="portal_lambda"/>
    <property type="match status" value="1"/>
</dbReference>
<proteinExistence type="predicted"/>
<feature type="region of interest" description="Disordered" evidence="1">
    <location>
        <begin position="522"/>
        <end position="550"/>
    </location>
</feature>
<feature type="compositionally biased region" description="Low complexity" evidence="1">
    <location>
        <begin position="526"/>
        <end position="537"/>
    </location>
</feature>